<dbReference type="Gene3D" id="1.10.3720.10">
    <property type="entry name" value="MetI-like"/>
    <property type="match status" value="1"/>
</dbReference>
<dbReference type="GO" id="GO:0005886">
    <property type="term" value="C:plasma membrane"/>
    <property type="evidence" value="ECO:0007669"/>
    <property type="project" value="UniProtKB-SubCell"/>
</dbReference>
<dbReference type="PANTHER" id="PTHR32243">
    <property type="entry name" value="MALTOSE TRANSPORT SYSTEM PERMEASE-RELATED"/>
    <property type="match status" value="1"/>
</dbReference>
<comment type="subcellular location">
    <subcellularLocation>
        <location evidence="1">Cell membrane</location>
        <topology evidence="1">Multi-pass membrane protein</topology>
    </subcellularLocation>
</comment>
<keyword evidence="2" id="KW-0813">Transport</keyword>
<feature type="transmembrane region" description="Helical" evidence="7">
    <location>
        <begin position="203"/>
        <end position="220"/>
    </location>
</feature>
<name>A0A382EH83_9ZZZZ</name>
<feature type="transmembrane region" description="Helical" evidence="7">
    <location>
        <begin position="21"/>
        <end position="42"/>
    </location>
</feature>
<dbReference type="AlphaFoldDB" id="A0A382EH83"/>
<dbReference type="GO" id="GO:0055085">
    <property type="term" value="P:transmembrane transport"/>
    <property type="evidence" value="ECO:0007669"/>
    <property type="project" value="InterPro"/>
</dbReference>
<accession>A0A382EH83</accession>
<feature type="transmembrane region" description="Helical" evidence="7">
    <location>
        <begin position="152"/>
        <end position="170"/>
    </location>
</feature>
<gene>
    <name evidence="9" type="ORF">METZ01_LOCUS202147</name>
</gene>
<dbReference type="InterPro" id="IPR050901">
    <property type="entry name" value="BP-dep_ABC_trans_perm"/>
</dbReference>
<evidence type="ECO:0000313" key="9">
    <source>
        <dbReference type="EMBL" id="SVB49293.1"/>
    </source>
</evidence>
<evidence type="ECO:0000259" key="8">
    <source>
        <dbReference type="PROSITE" id="PS50928"/>
    </source>
</evidence>
<dbReference type="PANTHER" id="PTHR32243:SF18">
    <property type="entry name" value="INNER MEMBRANE ABC TRANSPORTER PERMEASE PROTEIN YCJP"/>
    <property type="match status" value="1"/>
</dbReference>
<keyword evidence="5 7" id="KW-1133">Transmembrane helix</keyword>
<dbReference type="PROSITE" id="PS50928">
    <property type="entry name" value="ABC_TM1"/>
    <property type="match status" value="1"/>
</dbReference>
<keyword evidence="3" id="KW-1003">Cell membrane</keyword>
<evidence type="ECO:0000256" key="4">
    <source>
        <dbReference type="ARBA" id="ARBA00022692"/>
    </source>
</evidence>
<feature type="transmembrane region" description="Helical" evidence="7">
    <location>
        <begin position="86"/>
        <end position="107"/>
    </location>
</feature>
<organism evidence="9">
    <name type="scientific">marine metagenome</name>
    <dbReference type="NCBI Taxonomy" id="408172"/>
    <lineage>
        <taxon>unclassified sequences</taxon>
        <taxon>metagenomes</taxon>
        <taxon>ecological metagenomes</taxon>
    </lineage>
</organism>
<dbReference type="CDD" id="cd06261">
    <property type="entry name" value="TM_PBP2"/>
    <property type="match status" value="1"/>
</dbReference>
<feature type="domain" description="ABC transmembrane type-1" evidence="8">
    <location>
        <begin position="81"/>
        <end position="273"/>
    </location>
</feature>
<dbReference type="InterPro" id="IPR000515">
    <property type="entry name" value="MetI-like"/>
</dbReference>
<protein>
    <recommendedName>
        <fullName evidence="8">ABC transmembrane type-1 domain-containing protein</fullName>
    </recommendedName>
</protein>
<feature type="transmembrane region" description="Helical" evidence="7">
    <location>
        <begin position="119"/>
        <end position="140"/>
    </location>
</feature>
<evidence type="ECO:0000256" key="6">
    <source>
        <dbReference type="ARBA" id="ARBA00023136"/>
    </source>
</evidence>
<proteinExistence type="predicted"/>
<dbReference type="EMBL" id="UINC01044189">
    <property type="protein sequence ID" value="SVB49293.1"/>
    <property type="molecule type" value="Genomic_DNA"/>
</dbReference>
<evidence type="ECO:0000256" key="5">
    <source>
        <dbReference type="ARBA" id="ARBA00022989"/>
    </source>
</evidence>
<evidence type="ECO:0000256" key="1">
    <source>
        <dbReference type="ARBA" id="ARBA00004651"/>
    </source>
</evidence>
<dbReference type="InterPro" id="IPR035906">
    <property type="entry name" value="MetI-like_sf"/>
</dbReference>
<reference evidence="9" key="1">
    <citation type="submission" date="2018-05" db="EMBL/GenBank/DDBJ databases">
        <authorList>
            <person name="Lanie J.A."/>
            <person name="Ng W.-L."/>
            <person name="Kazmierczak K.M."/>
            <person name="Andrzejewski T.M."/>
            <person name="Davidsen T.M."/>
            <person name="Wayne K.J."/>
            <person name="Tettelin H."/>
            <person name="Glass J.I."/>
            <person name="Rusch D."/>
            <person name="Podicherti R."/>
            <person name="Tsui H.-C.T."/>
            <person name="Winkler M.E."/>
        </authorList>
    </citation>
    <scope>NUCLEOTIDE SEQUENCE</scope>
</reference>
<evidence type="ECO:0000256" key="3">
    <source>
        <dbReference type="ARBA" id="ARBA00022475"/>
    </source>
</evidence>
<evidence type="ECO:0000256" key="2">
    <source>
        <dbReference type="ARBA" id="ARBA00022448"/>
    </source>
</evidence>
<feature type="transmembrane region" description="Helical" evidence="7">
    <location>
        <begin position="250"/>
        <end position="272"/>
    </location>
</feature>
<keyword evidence="6 7" id="KW-0472">Membrane</keyword>
<evidence type="ECO:0000256" key="7">
    <source>
        <dbReference type="SAM" id="Phobius"/>
    </source>
</evidence>
<dbReference type="SUPFAM" id="SSF161098">
    <property type="entry name" value="MetI-like"/>
    <property type="match status" value="1"/>
</dbReference>
<sequence length="288" mass="31901">MKGQFIGFQLARKLEGYGFQICLLGSAFIAFLPFYWAITISIRNPIETFTVSGLSVPFIQFQPTLASWIEELSIGEAQRALLNSSVIALGTALGLMLLGTPAAYALARFRFRRPNNQNLTIWFLSQRVLPPIVTVVPVFMMMRQLHLLDTRLALVIVNITFNLPLVVTIMRQGFLDIPIELEEAALVDGANHGHVFWHISMRLAIPCLMASMLISTAYTWNEFLFALTISSRESITVPVHMAGAAGTRGIQFWFVGVRVLIAMAPPVILALLAQRFIVRGLTVGALKG</sequence>
<dbReference type="Pfam" id="PF00528">
    <property type="entry name" value="BPD_transp_1"/>
    <property type="match status" value="1"/>
</dbReference>
<keyword evidence="4 7" id="KW-0812">Transmembrane</keyword>